<dbReference type="SUPFAM" id="SSF53223">
    <property type="entry name" value="Aminoacid dehydrogenase-like, N-terminal domain"/>
    <property type="match status" value="1"/>
</dbReference>
<dbReference type="InterPro" id="IPR012302">
    <property type="entry name" value="Malic_NAD-bd"/>
</dbReference>
<dbReference type="InterPro" id="IPR045213">
    <property type="entry name" value="Malic_NAD-bd_bact_type"/>
</dbReference>
<protein>
    <submittedName>
        <fullName evidence="11">Uncharacterized protein</fullName>
    </submittedName>
</protein>
<dbReference type="InterPro" id="IPR037062">
    <property type="entry name" value="Malic_N_dom_sf"/>
</dbReference>
<sequence length="399" mass="42613">MLANQINERSLLLHKELVGKIEITSKVEVNSADDLSLTYTPGVAESCKAIAADEETVYDYTARGNMVAVVSDGTAVLGLGNIGPKAAMPVMEGKSILFKKFANVDAFPLCLGTTDVDEIVTLVKNLEPTFAGINLEDIAAPRCFEIEKRLKEETNIPVFHDDQHGTAIVVLAAVINALKVVSKQMDNVKIVINGAGSAGIAIGKLLLKAGAKHITLVSLEGIVCEGETWMNEAQIEVSKKTNREHVRGTLKDAIHQADIFIGVSAPNVLTKELVQTMNEKAIVFAMANPIPEIFPEDALEAGAAVVGTGRSDYANQVNNVLAFPGIFRGALDVRATDITEEMKLAAAYGIANIITDEERNANYVIPNPLDKRVVPSVAEAVAKAAIDSGVAQITKIPNY</sequence>
<dbReference type="SUPFAM" id="SSF51735">
    <property type="entry name" value="NAD(P)-binding Rossmann-fold domains"/>
    <property type="match status" value="1"/>
</dbReference>
<evidence type="ECO:0000256" key="1">
    <source>
        <dbReference type="ARBA" id="ARBA00001936"/>
    </source>
</evidence>
<reference evidence="11 12" key="1">
    <citation type="submission" date="2012-04" db="EMBL/GenBank/DDBJ databases">
        <title>The Genome Sequence of Bacillus cereus VD154.</title>
        <authorList>
            <consortium name="The Broad Institute Genome Sequencing Platform"/>
            <consortium name="The Broad Institute Genome Sequencing Center for Infectious Disease"/>
            <person name="Feldgarden M."/>
            <person name="Van der Auwera G.A."/>
            <person name="Mahillon J."/>
            <person name="Duprez V."/>
            <person name="Timmery S."/>
            <person name="Mattelet C."/>
            <person name="Dierick K."/>
            <person name="Sun M."/>
            <person name="Yu Z."/>
            <person name="Zhu L."/>
            <person name="Hu X."/>
            <person name="Shank E.B."/>
            <person name="Swiecicka I."/>
            <person name="Hansen B.M."/>
            <person name="Andrup L."/>
            <person name="Young S.K."/>
            <person name="Zeng Q."/>
            <person name="Gargeya S."/>
            <person name="Fitzgerald M."/>
            <person name="Haas B."/>
            <person name="Abouelleil A."/>
            <person name="Alvarado L."/>
            <person name="Arachchi H.M."/>
            <person name="Berlin A."/>
            <person name="Chapman S.B."/>
            <person name="Goldberg J."/>
            <person name="Griggs A."/>
            <person name="Gujja S."/>
            <person name="Hansen M."/>
            <person name="Howarth C."/>
            <person name="Imamovic A."/>
            <person name="Larimer J."/>
            <person name="McCowen C."/>
            <person name="Montmayeur A."/>
            <person name="Murphy C."/>
            <person name="Neiman D."/>
            <person name="Pearson M."/>
            <person name="Priest M."/>
            <person name="Roberts A."/>
            <person name="Saif S."/>
            <person name="Shea T."/>
            <person name="Sisk P."/>
            <person name="Sykes S."/>
            <person name="Wortman J."/>
            <person name="Nusbaum C."/>
            <person name="Birren B."/>
        </authorList>
    </citation>
    <scope>NUCLEOTIDE SEQUENCE [LARGE SCALE GENOMIC DNA]</scope>
    <source>
        <strain evidence="11 12">VD154</strain>
    </source>
</reference>
<feature type="binding site" evidence="6">
    <location>
        <position position="318"/>
    </location>
    <ligand>
        <name>(S)-malate</name>
        <dbReference type="ChEBI" id="CHEBI:15589"/>
    </ligand>
</feature>
<comment type="similarity">
    <text evidence="2 8">Belongs to the malic enzymes family.</text>
</comment>
<dbReference type="SMART" id="SM00919">
    <property type="entry name" value="Malic_M"/>
    <property type="match status" value="1"/>
</dbReference>
<evidence type="ECO:0000256" key="6">
    <source>
        <dbReference type="PIRSR" id="PIRSR000106-2"/>
    </source>
</evidence>
<evidence type="ECO:0000256" key="3">
    <source>
        <dbReference type="ARBA" id="ARBA00022723"/>
    </source>
</evidence>
<dbReference type="InterPro" id="IPR036291">
    <property type="entry name" value="NAD(P)-bd_dom_sf"/>
</dbReference>
<dbReference type="Gene3D" id="3.40.50.720">
    <property type="entry name" value="NAD(P)-binding Rossmann-like Domain"/>
    <property type="match status" value="1"/>
</dbReference>
<dbReference type="InterPro" id="IPR012301">
    <property type="entry name" value="Malic_N_dom"/>
</dbReference>
<evidence type="ECO:0000256" key="4">
    <source>
        <dbReference type="ARBA" id="ARBA00023002"/>
    </source>
</evidence>
<feature type="binding site" evidence="7">
    <location>
        <position position="136"/>
    </location>
    <ligand>
        <name>a divalent metal cation</name>
        <dbReference type="ChEBI" id="CHEBI:60240"/>
    </ligand>
</feature>
<evidence type="ECO:0000256" key="5">
    <source>
        <dbReference type="PIRSR" id="PIRSR000106-1"/>
    </source>
</evidence>
<dbReference type="PRINTS" id="PR00072">
    <property type="entry name" value="MALOXRDTASE"/>
</dbReference>
<dbReference type="Pfam" id="PF03949">
    <property type="entry name" value="Malic_M"/>
    <property type="match status" value="1"/>
</dbReference>
<dbReference type="GO" id="GO:0051287">
    <property type="term" value="F:NAD binding"/>
    <property type="evidence" value="ECO:0007669"/>
    <property type="project" value="InterPro"/>
</dbReference>
<evidence type="ECO:0000313" key="12">
    <source>
        <dbReference type="Proteomes" id="UP000006967"/>
    </source>
</evidence>
<evidence type="ECO:0000313" key="11">
    <source>
        <dbReference type="EMBL" id="EJR70879.1"/>
    </source>
</evidence>
<evidence type="ECO:0000259" key="10">
    <source>
        <dbReference type="SMART" id="SM01274"/>
    </source>
</evidence>
<evidence type="ECO:0000256" key="7">
    <source>
        <dbReference type="PIRSR" id="PIRSR000106-3"/>
    </source>
</evidence>
<feature type="binding site" evidence="6">
    <location>
        <position position="288"/>
    </location>
    <ligand>
        <name>(S)-malate</name>
        <dbReference type="ChEBI" id="CHEBI:15589"/>
    </ligand>
</feature>
<dbReference type="PIRSF" id="PIRSF000106">
    <property type="entry name" value="ME"/>
    <property type="match status" value="1"/>
</dbReference>
<evidence type="ECO:0000256" key="8">
    <source>
        <dbReference type="RuleBase" id="RU003427"/>
    </source>
</evidence>
<dbReference type="Proteomes" id="UP000006967">
    <property type="component" value="Unassembled WGS sequence"/>
</dbReference>
<keyword evidence="3 7" id="KW-0479">Metal-binding</keyword>
<dbReference type="Pfam" id="PF00390">
    <property type="entry name" value="malic"/>
    <property type="match status" value="2"/>
</dbReference>
<dbReference type="AlphaFoldDB" id="A0A9W5P1V8"/>
<evidence type="ECO:0000256" key="2">
    <source>
        <dbReference type="ARBA" id="ARBA00008785"/>
    </source>
</evidence>
<dbReference type="GO" id="GO:0046872">
    <property type="term" value="F:metal ion binding"/>
    <property type="evidence" value="ECO:0007669"/>
    <property type="project" value="UniProtKB-KW"/>
</dbReference>
<feature type="active site" description="Proton acceptor" evidence="5">
    <location>
        <position position="94"/>
    </location>
</feature>
<accession>A0A9W5P1V8</accession>
<feature type="domain" description="Malic enzyme NAD-binding" evidence="9">
    <location>
        <begin position="163"/>
        <end position="386"/>
    </location>
</feature>
<proteinExistence type="inferred from homology"/>
<dbReference type="FunFam" id="3.40.50.10380:FF:000003">
    <property type="entry name" value="NADP-dependent malic enzyme"/>
    <property type="match status" value="1"/>
</dbReference>
<name>A0A9W5P1V8_BACCE</name>
<feature type="binding site" evidence="7">
    <location>
        <position position="162"/>
    </location>
    <ligand>
        <name>a divalent metal cation</name>
        <dbReference type="ChEBI" id="CHEBI:60240"/>
    </ligand>
</feature>
<comment type="caution">
    <text evidence="11">The sequence shown here is derived from an EMBL/GenBank/DDBJ whole genome shotgun (WGS) entry which is preliminary data.</text>
</comment>
<dbReference type="EMBL" id="AHFG01000036">
    <property type="protein sequence ID" value="EJR70879.1"/>
    <property type="molecule type" value="Genomic_DNA"/>
</dbReference>
<comment type="cofactor">
    <cofactor evidence="1">
        <name>Mn(2+)</name>
        <dbReference type="ChEBI" id="CHEBI:29035"/>
    </cofactor>
</comment>
<dbReference type="InterPro" id="IPR001891">
    <property type="entry name" value="Malic_OxRdtase"/>
</dbReference>
<dbReference type="GO" id="GO:0016616">
    <property type="term" value="F:oxidoreductase activity, acting on the CH-OH group of donors, NAD or NADP as acceptor"/>
    <property type="evidence" value="ECO:0007669"/>
    <property type="project" value="InterPro"/>
</dbReference>
<dbReference type="InterPro" id="IPR015884">
    <property type="entry name" value="Malic_enzyme_CS"/>
</dbReference>
<dbReference type="PROSITE" id="PS00331">
    <property type="entry name" value="MALIC_ENZYMES"/>
    <property type="match status" value="1"/>
</dbReference>
<dbReference type="FunFam" id="3.40.50.720:FF:000095">
    <property type="entry name" value="NADP-dependent malic enzyme"/>
    <property type="match status" value="1"/>
</dbReference>
<dbReference type="PANTHER" id="PTHR43237">
    <property type="entry name" value="NADP-DEPENDENT MALIC ENZYME"/>
    <property type="match status" value="1"/>
</dbReference>
<dbReference type="Gene3D" id="3.40.50.10380">
    <property type="entry name" value="Malic enzyme, N-terminal domain"/>
    <property type="match status" value="1"/>
</dbReference>
<dbReference type="PANTHER" id="PTHR43237:SF4">
    <property type="entry name" value="NADP-DEPENDENT MALIC ENZYME"/>
    <property type="match status" value="1"/>
</dbReference>
<feature type="domain" description="Malic enzyme N-terminal" evidence="10">
    <location>
        <begin position="18"/>
        <end position="151"/>
    </location>
</feature>
<organism evidence="11 12">
    <name type="scientific">Bacillus cereus VD154</name>
    <dbReference type="NCBI Taxonomy" id="1053238"/>
    <lineage>
        <taxon>Bacteria</taxon>
        <taxon>Bacillati</taxon>
        <taxon>Bacillota</taxon>
        <taxon>Bacilli</taxon>
        <taxon>Bacillales</taxon>
        <taxon>Bacillaceae</taxon>
        <taxon>Bacillus</taxon>
        <taxon>Bacillus cereus group</taxon>
    </lineage>
</organism>
<dbReference type="InterPro" id="IPR051674">
    <property type="entry name" value="Malate_Decarboxylase"/>
</dbReference>
<gene>
    <name evidence="11" type="ORF">IK5_03420</name>
</gene>
<feature type="active site" description="Proton donor" evidence="5">
    <location>
        <position position="39"/>
    </location>
</feature>
<dbReference type="RefSeq" id="WP_000880779.1">
    <property type="nucleotide sequence ID" value="NZ_JH791881.1"/>
</dbReference>
<dbReference type="GO" id="GO:0004470">
    <property type="term" value="F:malic enzyme activity"/>
    <property type="evidence" value="ECO:0007669"/>
    <property type="project" value="InterPro"/>
</dbReference>
<keyword evidence="4" id="KW-0560">Oxidoreductase</keyword>
<feature type="binding site" evidence="7">
    <location>
        <position position="137"/>
    </location>
    <ligand>
        <name>a divalent metal cation</name>
        <dbReference type="ChEBI" id="CHEBI:60240"/>
    </ligand>
</feature>
<comment type="cofactor">
    <cofactor evidence="7">
        <name>Mg(2+)</name>
        <dbReference type="ChEBI" id="CHEBI:18420"/>
    </cofactor>
    <cofactor evidence="7">
        <name>Mn(2+)</name>
        <dbReference type="ChEBI" id="CHEBI:29035"/>
    </cofactor>
    <text evidence="7">Divalent metal cations. Prefers magnesium or manganese.</text>
</comment>
<dbReference type="InterPro" id="IPR046346">
    <property type="entry name" value="Aminoacid_DH-like_N_sf"/>
</dbReference>
<dbReference type="SMART" id="SM01274">
    <property type="entry name" value="malic"/>
    <property type="match status" value="1"/>
</dbReference>
<dbReference type="CDD" id="cd05311">
    <property type="entry name" value="NAD_bind_2_malic_enz"/>
    <property type="match status" value="1"/>
</dbReference>
<evidence type="ECO:0000259" key="9">
    <source>
        <dbReference type="SMART" id="SM00919"/>
    </source>
</evidence>